<evidence type="ECO:0000256" key="5">
    <source>
        <dbReference type="ARBA" id="ARBA00023136"/>
    </source>
</evidence>
<feature type="transmembrane region" description="Helical" evidence="7">
    <location>
        <begin position="150"/>
        <end position="169"/>
    </location>
</feature>
<protein>
    <submittedName>
        <fullName evidence="9">MotA/TolQ/ExbB proton channel family protein</fullName>
    </submittedName>
</protein>
<dbReference type="EMBL" id="JAHWXP010000002">
    <property type="protein sequence ID" value="MBY8337141.1"/>
    <property type="molecule type" value="Genomic_DNA"/>
</dbReference>
<dbReference type="InterPro" id="IPR047055">
    <property type="entry name" value="MotA-like"/>
</dbReference>
<sequence>MPVGGKNRALNPETARNPAVLVAVNMIATFLDHWFDPASLGIVLGGTVLATVLRCGLAETRLALAKIAALAARPFDPDRARAQMARQIRDIAKEGFVRAEPVRFGDGEFDHLADVLISRRSIDALHCEHQEQTRARVEAAQTAVHVLGQAAELAPVLGLAGTLVALGTMTPDGTAGGMTGAIAMAVVTTLYGIAAANFLFSPLAAAIERRSAREERDRQAVLDWLENGVRAAAPRPVADPSAGRRILREVV</sequence>
<dbReference type="Pfam" id="PF01618">
    <property type="entry name" value="MotA_ExbB"/>
    <property type="match status" value="1"/>
</dbReference>
<feature type="transmembrane region" description="Helical" evidence="7">
    <location>
        <begin position="181"/>
        <end position="207"/>
    </location>
</feature>
<keyword evidence="4 7" id="KW-1133">Transmembrane helix</keyword>
<dbReference type="PANTHER" id="PTHR30433">
    <property type="entry name" value="CHEMOTAXIS PROTEIN MOTA"/>
    <property type="match status" value="1"/>
</dbReference>
<feature type="domain" description="MotA/TolQ/ExbB proton channel" evidence="8">
    <location>
        <begin position="121"/>
        <end position="219"/>
    </location>
</feature>
<evidence type="ECO:0000313" key="9">
    <source>
        <dbReference type="EMBL" id="MBY8337141.1"/>
    </source>
</evidence>
<feature type="transmembrane region" description="Helical" evidence="7">
    <location>
        <begin position="38"/>
        <end position="57"/>
    </location>
</feature>
<accession>A0ABS7PDI6</accession>
<organism evidence="9 10">
    <name type="scientific">Alteriqipengyuania abyssalis</name>
    <dbReference type="NCBI Taxonomy" id="2860200"/>
    <lineage>
        <taxon>Bacteria</taxon>
        <taxon>Pseudomonadati</taxon>
        <taxon>Pseudomonadota</taxon>
        <taxon>Alphaproteobacteria</taxon>
        <taxon>Sphingomonadales</taxon>
        <taxon>Erythrobacteraceae</taxon>
        <taxon>Alteriqipengyuania</taxon>
    </lineage>
</organism>
<evidence type="ECO:0000256" key="2">
    <source>
        <dbReference type="ARBA" id="ARBA00022475"/>
    </source>
</evidence>
<comment type="subcellular location">
    <subcellularLocation>
        <location evidence="1">Cell membrane</location>
        <topology evidence="1">Multi-pass membrane protein</topology>
    </subcellularLocation>
    <subcellularLocation>
        <location evidence="6">Membrane</location>
        <topology evidence="6">Multi-pass membrane protein</topology>
    </subcellularLocation>
</comment>
<name>A0ABS7PDI6_9SPHN</name>
<evidence type="ECO:0000256" key="7">
    <source>
        <dbReference type="SAM" id="Phobius"/>
    </source>
</evidence>
<reference evidence="9 10" key="1">
    <citation type="submission" date="2021-07" db="EMBL/GenBank/DDBJ databases">
        <title>Alteriqipengyuania abyssalis NZ-12B nov, sp.nov isolated from deep sea sponge in pacific ocean.</title>
        <authorList>
            <person name="Tareen S."/>
            <person name="Wink J."/>
        </authorList>
    </citation>
    <scope>NUCLEOTIDE SEQUENCE [LARGE SCALE GENOMIC DNA]</scope>
    <source>
        <strain evidence="9 10">NZ-12B</strain>
    </source>
</reference>
<keyword evidence="3 7" id="KW-0812">Transmembrane</keyword>
<dbReference type="InterPro" id="IPR002898">
    <property type="entry name" value="MotA_ExbB_proton_chnl"/>
</dbReference>
<keyword evidence="6" id="KW-0813">Transport</keyword>
<evidence type="ECO:0000256" key="6">
    <source>
        <dbReference type="RuleBase" id="RU004057"/>
    </source>
</evidence>
<evidence type="ECO:0000313" key="10">
    <source>
        <dbReference type="Proteomes" id="UP000759298"/>
    </source>
</evidence>
<keyword evidence="6" id="KW-0653">Protein transport</keyword>
<gene>
    <name evidence="9" type="ORF">KYN89_08765</name>
</gene>
<dbReference type="Proteomes" id="UP000759298">
    <property type="component" value="Unassembled WGS sequence"/>
</dbReference>
<keyword evidence="2" id="KW-1003">Cell membrane</keyword>
<keyword evidence="5 7" id="KW-0472">Membrane</keyword>
<evidence type="ECO:0000256" key="1">
    <source>
        <dbReference type="ARBA" id="ARBA00004651"/>
    </source>
</evidence>
<evidence type="ECO:0000256" key="4">
    <source>
        <dbReference type="ARBA" id="ARBA00022989"/>
    </source>
</evidence>
<proteinExistence type="inferred from homology"/>
<comment type="caution">
    <text evidence="9">The sequence shown here is derived from an EMBL/GenBank/DDBJ whole genome shotgun (WGS) entry which is preliminary data.</text>
</comment>
<comment type="similarity">
    <text evidence="6">Belongs to the exbB/tolQ family.</text>
</comment>
<evidence type="ECO:0000256" key="3">
    <source>
        <dbReference type="ARBA" id="ARBA00022692"/>
    </source>
</evidence>
<keyword evidence="10" id="KW-1185">Reference proteome</keyword>
<evidence type="ECO:0000259" key="8">
    <source>
        <dbReference type="Pfam" id="PF01618"/>
    </source>
</evidence>